<gene>
    <name evidence="1" type="ORF">BFW38_09835</name>
</gene>
<protein>
    <submittedName>
        <fullName evidence="1">Uncharacterized protein</fullName>
    </submittedName>
</protein>
<accession>A0A1E2VAW3</accession>
<name>A0A1E2VAW3_9GAMM</name>
<dbReference type="Proteomes" id="UP000094291">
    <property type="component" value="Unassembled WGS sequence"/>
</dbReference>
<dbReference type="EMBL" id="MDTQ01000001">
    <property type="protein sequence ID" value="ODC03795.1"/>
    <property type="molecule type" value="Genomic_DNA"/>
</dbReference>
<evidence type="ECO:0000313" key="2">
    <source>
        <dbReference type="Proteomes" id="UP000094291"/>
    </source>
</evidence>
<evidence type="ECO:0000313" key="1">
    <source>
        <dbReference type="EMBL" id="ODC03795.1"/>
    </source>
</evidence>
<sequence>MNNNDDYKKQHPIMYEVSQTYMSLFTSRPAELELERMMSVGALLHEQLEKLDAAPTPVPNKC</sequence>
<keyword evidence="2" id="KW-1185">Reference proteome</keyword>
<organism evidence="1 2">
    <name type="scientific">Terasakiispira papahanaumokuakeensis</name>
    <dbReference type="NCBI Taxonomy" id="197479"/>
    <lineage>
        <taxon>Bacteria</taxon>
        <taxon>Pseudomonadati</taxon>
        <taxon>Pseudomonadota</taxon>
        <taxon>Gammaproteobacteria</taxon>
        <taxon>Oceanospirillales</taxon>
        <taxon>Terasakiispira</taxon>
    </lineage>
</organism>
<dbReference type="RefSeq" id="WP_068998320.1">
    <property type="nucleotide sequence ID" value="NZ_MDTQ01000001.1"/>
</dbReference>
<reference evidence="1 2" key="1">
    <citation type="submission" date="2016-08" db="EMBL/GenBank/DDBJ databases">
        <authorList>
            <person name="Seilhamer J.J."/>
        </authorList>
    </citation>
    <scope>NUCLEOTIDE SEQUENCE [LARGE SCALE GENOMIC DNA]</scope>
    <source>
        <strain evidence="1 2">PH27A</strain>
    </source>
</reference>
<dbReference type="OrthoDB" id="6372197at2"/>
<dbReference type="AlphaFoldDB" id="A0A1E2VAW3"/>
<comment type="caution">
    <text evidence="1">The sequence shown here is derived from an EMBL/GenBank/DDBJ whole genome shotgun (WGS) entry which is preliminary data.</text>
</comment>
<proteinExistence type="predicted"/>